<sequence>MLAVLLILAMGLFCTGIARAQSAAGHGPIIEIKLADLNDDNPLINYRMAVLELAMRASGKPFVIKGCQVANVATSDQRYVQLIQAGQYCNLMATSAGSSMTRSLEAIPFPIYLGGGGYRVLLAHRQSLEQAQAIRTLDDLRSFTIGSGTGWVDTSIMQANKLQVVQDSYLNLFEMLKARRFDFYNRSIFEAASELEAYDHQRQLAIVPDLVLYYPADLFFYTTPGRDDICAALLDGLKKIHRSGALLELIQQHRSTRNVRQAMQGRHPRVIALDNDRLTPLERQAIETYKLDWFK</sequence>
<gene>
    <name evidence="2" type="ORF">C798_00180</name>
</gene>
<keyword evidence="1" id="KW-0732">Signal</keyword>
<feature type="signal peptide" evidence="1">
    <location>
        <begin position="1"/>
        <end position="20"/>
    </location>
</feature>
<proteinExistence type="predicted"/>
<dbReference type="SUPFAM" id="SSF53850">
    <property type="entry name" value="Periplasmic binding protein-like II"/>
    <property type="match status" value="1"/>
</dbReference>
<dbReference type="AlphaFoldDB" id="A0A6M3ZJB4"/>
<protein>
    <recommendedName>
        <fullName evidence="4">Solute-binding protein family 3/N-terminal domain-containing protein</fullName>
    </recommendedName>
</protein>
<dbReference type="EMBL" id="CP008956">
    <property type="protein sequence ID" value="QJP98700.1"/>
    <property type="molecule type" value="Genomic_DNA"/>
</dbReference>
<feature type="chain" id="PRO_5026954423" description="Solute-binding protein family 3/N-terminal domain-containing protein" evidence="1">
    <location>
        <begin position="21"/>
        <end position="295"/>
    </location>
</feature>
<accession>A0A6M3ZJB4</accession>
<dbReference type="Proteomes" id="UP000501648">
    <property type="component" value="Chromosome"/>
</dbReference>
<organism evidence="2 3">
    <name type="scientific">Herbaspirillum rubrisubalbicans Os34</name>
    <dbReference type="NCBI Taxonomy" id="1235827"/>
    <lineage>
        <taxon>Bacteria</taxon>
        <taxon>Pseudomonadati</taxon>
        <taxon>Pseudomonadota</taxon>
        <taxon>Betaproteobacteria</taxon>
        <taxon>Burkholderiales</taxon>
        <taxon>Oxalobacteraceae</taxon>
        <taxon>Herbaspirillum</taxon>
    </lineage>
</organism>
<evidence type="ECO:0000313" key="2">
    <source>
        <dbReference type="EMBL" id="QJP98700.1"/>
    </source>
</evidence>
<reference evidence="2 3" key="1">
    <citation type="journal article" date="2012" name="J. Bacteriol.">
        <title>Genome sequence of the pathogenic Herbaspirillum seropedicae strain Os34, isolated from rice roots.</title>
        <authorList>
            <person name="Ye W."/>
            <person name="Ye S."/>
            <person name="Liu J."/>
            <person name="Chang S."/>
            <person name="Chen M."/>
            <person name="Zhu B."/>
            <person name="Guo L."/>
            <person name="An Q."/>
        </authorList>
    </citation>
    <scope>NUCLEOTIDE SEQUENCE [LARGE SCALE GENOMIC DNA]</scope>
    <source>
        <strain evidence="2 3">Os34</strain>
    </source>
</reference>
<evidence type="ECO:0000313" key="3">
    <source>
        <dbReference type="Proteomes" id="UP000501648"/>
    </source>
</evidence>
<evidence type="ECO:0000256" key="1">
    <source>
        <dbReference type="SAM" id="SignalP"/>
    </source>
</evidence>
<name>A0A6M3ZJB4_9BURK</name>
<evidence type="ECO:0008006" key="4">
    <source>
        <dbReference type="Google" id="ProtNLM"/>
    </source>
</evidence>